<evidence type="ECO:0000313" key="5">
    <source>
        <dbReference type="EMBL" id="GEO19549.1"/>
    </source>
</evidence>
<sequence length="208" mass="23251">MRKNTTLFSAIAFLGLLIGACNPSATDETVSGGESKTDIADIKIAYIVTDSVINNFEYFKERSAEIAEKGNKYQSELTNRAKGFEQEVASFQSTGGNMTRNQAQAKQEELMKKEENLMTYRQNIMAELSADETTLYNEVYDKIQVYLNDYAAANDLEMILSYTRGGGVWYAKKNFDVTDDVISGINEDYKNKGNSSSEEKVEAPAEEK</sequence>
<evidence type="ECO:0008006" key="7">
    <source>
        <dbReference type="Google" id="ProtNLM"/>
    </source>
</evidence>
<evidence type="ECO:0000256" key="3">
    <source>
        <dbReference type="SAM" id="MobiDB-lite"/>
    </source>
</evidence>
<name>A0A512C5R2_9BACT</name>
<dbReference type="PANTHER" id="PTHR35089">
    <property type="entry name" value="CHAPERONE PROTEIN SKP"/>
    <property type="match status" value="1"/>
</dbReference>
<dbReference type="InterPro" id="IPR024930">
    <property type="entry name" value="Skp_dom_sf"/>
</dbReference>
<organism evidence="5 6">
    <name type="scientific">Cyclobacterium qasimii</name>
    <dbReference type="NCBI Taxonomy" id="1350429"/>
    <lineage>
        <taxon>Bacteria</taxon>
        <taxon>Pseudomonadati</taxon>
        <taxon>Bacteroidota</taxon>
        <taxon>Cytophagia</taxon>
        <taxon>Cytophagales</taxon>
        <taxon>Cyclobacteriaceae</taxon>
        <taxon>Cyclobacterium</taxon>
    </lineage>
</organism>
<reference evidence="5 6" key="1">
    <citation type="submission" date="2019-07" db="EMBL/GenBank/DDBJ databases">
        <title>Whole genome shotgun sequence of Cyclobacterium qasimii NBRC 106168.</title>
        <authorList>
            <person name="Hosoyama A."/>
            <person name="Uohara A."/>
            <person name="Ohji S."/>
            <person name="Ichikawa N."/>
        </authorList>
    </citation>
    <scope>NUCLEOTIDE SEQUENCE [LARGE SCALE GENOMIC DNA]</scope>
    <source>
        <strain evidence="5 6">NBRC 106168</strain>
    </source>
</reference>
<dbReference type="PANTHER" id="PTHR35089:SF1">
    <property type="entry name" value="CHAPERONE PROTEIN SKP"/>
    <property type="match status" value="1"/>
</dbReference>
<dbReference type="EMBL" id="BJYV01000001">
    <property type="protein sequence ID" value="GEO19549.1"/>
    <property type="molecule type" value="Genomic_DNA"/>
</dbReference>
<accession>A0A512C5R2</accession>
<comment type="caution">
    <text evidence="5">The sequence shown here is derived from an EMBL/GenBank/DDBJ whole genome shotgun (WGS) entry which is preliminary data.</text>
</comment>
<dbReference type="Pfam" id="PF03938">
    <property type="entry name" value="OmpH"/>
    <property type="match status" value="1"/>
</dbReference>
<feature type="signal peptide" evidence="4">
    <location>
        <begin position="1"/>
        <end position="25"/>
    </location>
</feature>
<gene>
    <name evidence="5" type="ORF">CQA01_00830</name>
</gene>
<keyword evidence="6" id="KW-1185">Reference proteome</keyword>
<dbReference type="GO" id="GO:0051082">
    <property type="term" value="F:unfolded protein binding"/>
    <property type="evidence" value="ECO:0007669"/>
    <property type="project" value="InterPro"/>
</dbReference>
<dbReference type="GO" id="GO:0005829">
    <property type="term" value="C:cytosol"/>
    <property type="evidence" value="ECO:0007669"/>
    <property type="project" value="TreeGrafter"/>
</dbReference>
<protein>
    <recommendedName>
        <fullName evidence="7">Outer membrane protein</fullName>
    </recommendedName>
</protein>
<dbReference type="SMART" id="SM00935">
    <property type="entry name" value="OmpH"/>
    <property type="match status" value="1"/>
</dbReference>
<evidence type="ECO:0000256" key="4">
    <source>
        <dbReference type="SAM" id="SignalP"/>
    </source>
</evidence>
<feature type="region of interest" description="Disordered" evidence="3">
    <location>
        <begin position="186"/>
        <end position="208"/>
    </location>
</feature>
<dbReference type="InterPro" id="IPR005632">
    <property type="entry name" value="Chaperone_Skp"/>
</dbReference>
<feature type="compositionally biased region" description="Basic and acidic residues" evidence="3">
    <location>
        <begin position="187"/>
        <end position="208"/>
    </location>
</feature>
<feature type="chain" id="PRO_5021918966" description="Outer membrane protein" evidence="4">
    <location>
        <begin position="26"/>
        <end position="208"/>
    </location>
</feature>
<evidence type="ECO:0000256" key="2">
    <source>
        <dbReference type="ARBA" id="ARBA00022729"/>
    </source>
</evidence>
<keyword evidence="2 4" id="KW-0732">Signal</keyword>
<comment type="similarity">
    <text evidence="1">Belongs to the Skp family.</text>
</comment>
<evidence type="ECO:0000313" key="6">
    <source>
        <dbReference type="Proteomes" id="UP000321301"/>
    </source>
</evidence>
<dbReference type="Gene3D" id="3.30.910.20">
    <property type="entry name" value="Skp domain"/>
    <property type="match status" value="1"/>
</dbReference>
<proteinExistence type="inferred from homology"/>
<dbReference type="RefSeq" id="WP_020889380.1">
    <property type="nucleotide sequence ID" value="NZ_BJYV01000001.1"/>
</dbReference>
<dbReference type="Proteomes" id="UP000321301">
    <property type="component" value="Unassembled WGS sequence"/>
</dbReference>
<dbReference type="PROSITE" id="PS51257">
    <property type="entry name" value="PROKAR_LIPOPROTEIN"/>
    <property type="match status" value="1"/>
</dbReference>
<dbReference type="SUPFAM" id="SSF111384">
    <property type="entry name" value="OmpH-like"/>
    <property type="match status" value="1"/>
</dbReference>
<evidence type="ECO:0000256" key="1">
    <source>
        <dbReference type="ARBA" id="ARBA00009091"/>
    </source>
</evidence>
<dbReference type="AlphaFoldDB" id="A0A512C5R2"/>
<dbReference type="GO" id="GO:0050821">
    <property type="term" value="P:protein stabilization"/>
    <property type="evidence" value="ECO:0007669"/>
    <property type="project" value="TreeGrafter"/>
</dbReference>